<dbReference type="GO" id="GO:0016705">
    <property type="term" value="F:oxidoreductase activity, acting on paired donors, with incorporation or reduction of molecular oxygen"/>
    <property type="evidence" value="ECO:0007669"/>
    <property type="project" value="InterPro"/>
</dbReference>
<protein>
    <submittedName>
        <fullName evidence="6">Luciferase-type oxidoreductase</fullName>
    </submittedName>
</protein>
<dbReference type="Gene3D" id="3.20.20.30">
    <property type="entry name" value="Luciferase-like domain"/>
    <property type="match status" value="1"/>
</dbReference>
<evidence type="ECO:0000259" key="5">
    <source>
        <dbReference type="Pfam" id="PF00296"/>
    </source>
</evidence>
<dbReference type="PANTHER" id="PTHR30011">
    <property type="entry name" value="ALKANESULFONATE MONOOXYGENASE-RELATED"/>
    <property type="match status" value="1"/>
</dbReference>
<dbReference type="InterPro" id="IPR020020">
    <property type="entry name" value="Luciferase-type_oxidoreductase"/>
</dbReference>
<dbReference type="NCBIfam" id="TIGR03571">
    <property type="entry name" value="lucif_BA3436"/>
    <property type="match status" value="1"/>
</dbReference>
<proteinExistence type="predicted"/>
<keyword evidence="3" id="KW-0560">Oxidoreductase</keyword>
<dbReference type="InterPro" id="IPR011251">
    <property type="entry name" value="Luciferase-like_dom"/>
</dbReference>
<reference evidence="6 7" key="1">
    <citation type="journal article" date="2015" name="Stand. Genomic Sci.">
        <title>Genomic Encyclopedia of Bacterial and Archaeal Type Strains, Phase III: the genomes of soil and plant-associated and newly described type strains.</title>
        <authorList>
            <person name="Whitman W.B."/>
            <person name="Woyke T."/>
            <person name="Klenk H.P."/>
            <person name="Zhou Y."/>
            <person name="Lilburn T.G."/>
            <person name="Beck B.J."/>
            <person name="De Vos P."/>
            <person name="Vandamme P."/>
            <person name="Eisen J.A."/>
            <person name="Garrity G."/>
            <person name="Hugenholtz P."/>
            <person name="Kyrpides N.C."/>
        </authorList>
    </citation>
    <scope>NUCLEOTIDE SEQUENCE [LARGE SCALE GENOMIC DNA]</scope>
    <source>
        <strain evidence="6 7">CGMCC 1.10116</strain>
    </source>
</reference>
<keyword evidence="1" id="KW-0285">Flavoprotein</keyword>
<organism evidence="6 7">
    <name type="scientific">Halalkalibacter nanhaiisediminis</name>
    <dbReference type="NCBI Taxonomy" id="688079"/>
    <lineage>
        <taxon>Bacteria</taxon>
        <taxon>Bacillati</taxon>
        <taxon>Bacillota</taxon>
        <taxon>Bacilli</taxon>
        <taxon>Bacillales</taxon>
        <taxon>Bacillaceae</taxon>
        <taxon>Halalkalibacter</taxon>
    </lineage>
</organism>
<dbReference type="AlphaFoldDB" id="A0A562QD72"/>
<dbReference type="InterPro" id="IPR036661">
    <property type="entry name" value="Luciferase-like_sf"/>
</dbReference>
<comment type="caution">
    <text evidence="6">The sequence shown here is derived from an EMBL/GenBank/DDBJ whole genome shotgun (WGS) entry which is preliminary data.</text>
</comment>
<evidence type="ECO:0000256" key="1">
    <source>
        <dbReference type="ARBA" id="ARBA00022630"/>
    </source>
</evidence>
<accession>A0A562QD72</accession>
<keyword evidence="7" id="KW-1185">Reference proteome</keyword>
<name>A0A562QD72_9BACI</name>
<keyword evidence="4" id="KW-0503">Monooxygenase</keyword>
<dbReference type="Proteomes" id="UP000315711">
    <property type="component" value="Unassembled WGS sequence"/>
</dbReference>
<feature type="domain" description="Luciferase-like" evidence="5">
    <location>
        <begin position="35"/>
        <end position="234"/>
    </location>
</feature>
<evidence type="ECO:0000313" key="6">
    <source>
        <dbReference type="EMBL" id="TWI54701.1"/>
    </source>
</evidence>
<dbReference type="EMBL" id="VLKZ01000008">
    <property type="protein sequence ID" value="TWI54701.1"/>
    <property type="molecule type" value="Genomic_DNA"/>
</dbReference>
<dbReference type="SUPFAM" id="SSF51679">
    <property type="entry name" value="Bacterial luciferase-like"/>
    <property type="match status" value="1"/>
</dbReference>
<dbReference type="PANTHER" id="PTHR30011:SF16">
    <property type="entry name" value="C2H2 FINGER DOMAIN TRANSCRIPTION FACTOR (EUROFUNG)-RELATED"/>
    <property type="match status" value="1"/>
</dbReference>
<keyword evidence="2" id="KW-0288">FMN</keyword>
<dbReference type="GO" id="GO:0004497">
    <property type="term" value="F:monooxygenase activity"/>
    <property type="evidence" value="ECO:0007669"/>
    <property type="project" value="UniProtKB-KW"/>
</dbReference>
<sequence length="319" mass="36164">MSLLGEHRAFKRMYQEDKLTLGFAIPTAKMSKYPMMENQLELAQKIEEFGFSALWLRDVTIQNLSVDDNGQLHDMWIYLTYLAARTQEIALGTASAVLSLRHPVRMAKEAMSIDHLFPERLILGVASGDRDKDFIGLGVSKQEAGPIFHENYDILEQLIKKESPTIHSSKGIIDGSDMRIIPKPVSTIPLMPTGFSNQSLEWIAKHGDGWIQYPRGFEQQARLINDYRTLTEQNAPGVFKPFSQTLFIDLSENPDTAPVPIPLGFHVGRNHLIDILHRFQSIGVNHIAFVLYFSMRPPAEVIQELGEEVLPHFPTHTFE</sequence>
<evidence type="ECO:0000313" key="7">
    <source>
        <dbReference type="Proteomes" id="UP000315711"/>
    </source>
</evidence>
<evidence type="ECO:0000256" key="4">
    <source>
        <dbReference type="ARBA" id="ARBA00023033"/>
    </source>
</evidence>
<evidence type="ECO:0000256" key="2">
    <source>
        <dbReference type="ARBA" id="ARBA00022643"/>
    </source>
</evidence>
<dbReference type="Pfam" id="PF00296">
    <property type="entry name" value="Bac_luciferase"/>
    <property type="match status" value="1"/>
</dbReference>
<evidence type="ECO:0000256" key="3">
    <source>
        <dbReference type="ARBA" id="ARBA00023002"/>
    </source>
</evidence>
<gene>
    <name evidence="6" type="ORF">IQ10_02926</name>
</gene>
<dbReference type="InterPro" id="IPR051260">
    <property type="entry name" value="Diverse_substr_monoxygenases"/>
</dbReference>